<protein>
    <recommendedName>
        <fullName evidence="9">Mitochondrial fission factor</fullName>
    </recommendedName>
</protein>
<keyword evidence="2" id="KW-0812">Transmembrane</keyword>
<evidence type="ECO:0000256" key="3">
    <source>
        <dbReference type="ARBA" id="ARBA00022787"/>
    </source>
</evidence>
<dbReference type="GO" id="GO:0000266">
    <property type="term" value="P:mitochondrial fission"/>
    <property type="evidence" value="ECO:0007669"/>
    <property type="project" value="UniProtKB-UniRule"/>
</dbReference>
<name>A0A0D8XL57_DICVI</name>
<reference evidence="12 13" key="1">
    <citation type="submission" date="2013-11" db="EMBL/GenBank/DDBJ databases">
        <title>Draft genome of the bovine lungworm Dictyocaulus viviparus.</title>
        <authorList>
            <person name="Mitreva M."/>
        </authorList>
    </citation>
    <scope>NUCLEOTIDE SEQUENCE [LARGE SCALE GENOMIC DNA]</scope>
    <source>
        <strain evidence="12 13">HannoverDv2000</strain>
    </source>
</reference>
<evidence type="ECO:0000313" key="13">
    <source>
        <dbReference type="Proteomes" id="UP000053766"/>
    </source>
</evidence>
<evidence type="ECO:0000256" key="5">
    <source>
        <dbReference type="ARBA" id="ARBA00023054"/>
    </source>
</evidence>
<dbReference type="Proteomes" id="UP000053766">
    <property type="component" value="Unassembled WGS sequence"/>
</dbReference>
<dbReference type="Pfam" id="PF05644">
    <property type="entry name" value="Miff"/>
    <property type="match status" value="1"/>
</dbReference>
<keyword evidence="13" id="KW-1185">Reference proteome</keyword>
<keyword evidence="4" id="KW-1133">Transmembrane helix</keyword>
<dbReference type="GO" id="GO:0090141">
    <property type="term" value="P:positive regulation of mitochondrial fission"/>
    <property type="evidence" value="ECO:0007669"/>
    <property type="project" value="UniProtKB-UniRule"/>
</dbReference>
<evidence type="ECO:0000259" key="11">
    <source>
        <dbReference type="Pfam" id="PF05644"/>
    </source>
</evidence>
<comment type="similarity">
    <text evidence="1 9">Belongs to the Tango11 family.</text>
</comment>
<keyword evidence="7" id="KW-0472">Membrane</keyword>
<evidence type="ECO:0000256" key="2">
    <source>
        <dbReference type="ARBA" id="ARBA00022692"/>
    </source>
</evidence>
<dbReference type="InterPro" id="IPR008518">
    <property type="entry name" value="Mff/Tango-11"/>
</dbReference>
<keyword evidence="3 9" id="KW-1000">Mitochondrion outer membrane</keyword>
<evidence type="ECO:0000313" key="12">
    <source>
        <dbReference type="EMBL" id="KJH45260.1"/>
    </source>
</evidence>
<evidence type="ECO:0000256" key="1">
    <source>
        <dbReference type="ARBA" id="ARBA00009806"/>
    </source>
</evidence>
<evidence type="ECO:0000256" key="8">
    <source>
        <dbReference type="ARBA" id="ARBA00023140"/>
    </source>
</evidence>
<keyword evidence="6 9" id="KW-0496">Mitochondrion</keyword>
<dbReference type="InterPro" id="IPR039433">
    <property type="entry name" value="Mff-like_dom"/>
</dbReference>
<dbReference type="GO" id="GO:0005777">
    <property type="term" value="C:peroxisome"/>
    <property type="evidence" value="ECO:0007669"/>
    <property type="project" value="UniProtKB-SubCell"/>
</dbReference>
<dbReference type="OrthoDB" id="5986838at2759"/>
<evidence type="ECO:0000256" key="4">
    <source>
        <dbReference type="ARBA" id="ARBA00022989"/>
    </source>
</evidence>
<sequence length="142" mass="16161">MIVPEHISVRGEPLENVGIDDQNVSAHDRLSKIMNVPDRIVLTGNNTYKGFVADPPELMHNSVAGKYESNIQDLPSTITLENNPYLDRSEPADEPVQSENSIAVEENPLQELKLMRRQIGRISTRLFQLEDDLEKHRFREKG</sequence>
<dbReference type="GO" id="GO:0090314">
    <property type="term" value="P:positive regulation of protein targeting to membrane"/>
    <property type="evidence" value="ECO:0007669"/>
    <property type="project" value="UniProtKB-UniRule"/>
</dbReference>
<feature type="domain" description="Mff-like" evidence="11">
    <location>
        <begin position="1"/>
        <end position="97"/>
    </location>
</feature>
<dbReference type="STRING" id="29172.A0A0D8XL57"/>
<feature type="region of interest" description="Disordered" evidence="10">
    <location>
        <begin position="84"/>
        <end position="104"/>
    </location>
</feature>
<reference evidence="13" key="2">
    <citation type="journal article" date="2016" name="Sci. Rep.">
        <title>Dictyocaulus viviparus genome, variome and transcriptome elucidate lungworm biology and support future intervention.</title>
        <authorList>
            <person name="McNulty S.N."/>
            <person name="Strube C."/>
            <person name="Rosa B.A."/>
            <person name="Martin J.C."/>
            <person name="Tyagi R."/>
            <person name="Choi Y.J."/>
            <person name="Wang Q."/>
            <person name="Hallsworth Pepin K."/>
            <person name="Zhang X."/>
            <person name="Ozersky P."/>
            <person name="Wilson R.K."/>
            <person name="Sternberg P.W."/>
            <person name="Gasser R.B."/>
            <person name="Mitreva M."/>
        </authorList>
    </citation>
    <scope>NUCLEOTIDE SEQUENCE [LARGE SCALE GENOMIC DNA]</scope>
    <source>
        <strain evidence="13">HannoverDv2000</strain>
    </source>
</reference>
<comment type="function">
    <text evidence="9">Plays a role in mitochondrial and peroxisomal fission. Promotes the recruitment and association of the fission mediator dynamin-related protein 1 (DNM1L) to the mitochondrial surface.</text>
</comment>
<evidence type="ECO:0000256" key="7">
    <source>
        <dbReference type="ARBA" id="ARBA00023136"/>
    </source>
</evidence>
<evidence type="ECO:0000256" key="6">
    <source>
        <dbReference type="ARBA" id="ARBA00023128"/>
    </source>
</evidence>
<dbReference type="PANTHER" id="PTHR16501:SF6">
    <property type="entry name" value="TRANSPORT AND GOLGI ORGANIZATION PROTEIN 11"/>
    <property type="match status" value="1"/>
</dbReference>
<dbReference type="GO" id="GO:0005741">
    <property type="term" value="C:mitochondrial outer membrane"/>
    <property type="evidence" value="ECO:0007669"/>
    <property type="project" value="UniProtKB-SubCell"/>
</dbReference>
<keyword evidence="8 9" id="KW-0576">Peroxisome</keyword>
<gene>
    <name evidence="12" type="ORF">DICVIV_08714</name>
</gene>
<keyword evidence="5" id="KW-0175">Coiled coil</keyword>
<evidence type="ECO:0000256" key="9">
    <source>
        <dbReference type="RuleBase" id="RU368040"/>
    </source>
</evidence>
<dbReference type="PANTHER" id="PTHR16501">
    <property type="entry name" value="TRANSPORT AND GOLGI ORGANIZATION PROTEIN 11"/>
    <property type="match status" value="1"/>
</dbReference>
<evidence type="ECO:0000256" key="10">
    <source>
        <dbReference type="SAM" id="MobiDB-lite"/>
    </source>
</evidence>
<comment type="subcellular location">
    <subcellularLocation>
        <location evidence="9">Mitochondrion outer membrane</location>
        <topology evidence="9">Single-pass type IV membrane protein</topology>
    </subcellularLocation>
    <subcellularLocation>
        <location evidence="9">Peroxisome</location>
    </subcellularLocation>
</comment>
<organism evidence="12 13">
    <name type="scientific">Dictyocaulus viviparus</name>
    <name type="common">Bovine lungworm</name>
    <dbReference type="NCBI Taxonomy" id="29172"/>
    <lineage>
        <taxon>Eukaryota</taxon>
        <taxon>Metazoa</taxon>
        <taxon>Ecdysozoa</taxon>
        <taxon>Nematoda</taxon>
        <taxon>Chromadorea</taxon>
        <taxon>Rhabditida</taxon>
        <taxon>Rhabditina</taxon>
        <taxon>Rhabditomorpha</taxon>
        <taxon>Strongyloidea</taxon>
        <taxon>Metastrongylidae</taxon>
        <taxon>Dictyocaulus</taxon>
    </lineage>
</organism>
<dbReference type="AlphaFoldDB" id="A0A0D8XL57"/>
<dbReference type="EMBL" id="KN716418">
    <property type="protein sequence ID" value="KJH45260.1"/>
    <property type="molecule type" value="Genomic_DNA"/>
</dbReference>
<proteinExistence type="inferred from homology"/>
<accession>A0A0D8XL57</accession>